<dbReference type="InterPro" id="IPR001123">
    <property type="entry name" value="LeuE-type"/>
</dbReference>
<evidence type="ECO:0000313" key="7">
    <source>
        <dbReference type="EMBL" id="TAI49413.1"/>
    </source>
</evidence>
<protein>
    <submittedName>
        <fullName evidence="7">LysE family translocator</fullName>
    </submittedName>
</protein>
<dbReference type="PANTHER" id="PTHR30086">
    <property type="entry name" value="ARGININE EXPORTER PROTEIN ARGO"/>
    <property type="match status" value="1"/>
</dbReference>
<name>A0A4Q8QKT7_9FLAO</name>
<keyword evidence="2" id="KW-1003">Cell membrane</keyword>
<evidence type="ECO:0000256" key="1">
    <source>
        <dbReference type="ARBA" id="ARBA00004651"/>
    </source>
</evidence>
<dbReference type="Proteomes" id="UP000291981">
    <property type="component" value="Unassembled WGS sequence"/>
</dbReference>
<dbReference type="GO" id="GO:0015171">
    <property type="term" value="F:amino acid transmembrane transporter activity"/>
    <property type="evidence" value="ECO:0007669"/>
    <property type="project" value="TreeGrafter"/>
</dbReference>
<dbReference type="EMBL" id="SGIU01000001">
    <property type="protein sequence ID" value="TAI49413.1"/>
    <property type="molecule type" value="Genomic_DNA"/>
</dbReference>
<comment type="caution">
    <text evidence="7">The sequence shown here is derived from an EMBL/GenBank/DDBJ whole genome shotgun (WGS) entry which is preliminary data.</text>
</comment>
<keyword evidence="4 6" id="KW-1133">Transmembrane helix</keyword>
<evidence type="ECO:0000256" key="3">
    <source>
        <dbReference type="ARBA" id="ARBA00022692"/>
    </source>
</evidence>
<proteinExistence type="predicted"/>
<dbReference type="AlphaFoldDB" id="A0A4Q8QKT7"/>
<dbReference type="Pfam" id="PF01810">
    <property type="entry name" value="LysE"/>
    <property type="match status" value="1"/>
</dbReference>
<evidence type="ECO:0000256" key="2">
    <source>
        <dbReference type="ARBA" id="ARBA00022475"/>
    </source>
</evidence>
<keyword evidence="5 6" id="KW-0472">Membrane</keyword>
<evidence type="ECO:0000256" key="4">
    <source>
        <dbReference type="ARBA" id="ARBA00022989"/>
    </source>
</evidence>
<evidence type="ECO:0000256" key="6">
    <source>
        <dbReference type="SAM" id="Phobius"/>
    </source>
</evidence>
<dbReference type="RefSeq" id="WP_130611255.1">
    <property type="nucleotide sequence ID" value="NZ_SGIU01000001.1"/>
</dbReference>
<dbReference type="OrthoDB" id="9784202at2"/>
<dbReference type="GO" id="GO:0005886">
    <property type="term" value="C:plasma membrane"/>
    <property type="evidence" value="ECO:0007669"/>
    <property type="project" value="UniProtKB-SubCell"/>
</dbReference>
<feature type="transmembrane region" description="Helical" evidence="6">
    <location>
        <begin position="158"/>
        <end position="184"/>
    </location>
</feature>
<keyword evidence="8" id="KW-1185">Reference proteome</keyword>
<gene>
    <name evidence="7" type="ORF">EW142_06335</name>
</gene>
<organism evidence="7 8">
    <name type="scientific">Flagellimonas allohymeniacidonis</name>
    <dbReference type="NCBI Taxonomy" id="2517819"/>
    <lineage>
        <taxon>Bacteria</taxon>
        <taxon>Pseudomonadati</taxon>
        <taxon>Bacteroidota</taxon>
        <taxon>Flavobacteriia</taxon>
        <taxon>Flavobacteriales</taxon>
        <taxon>Flavobacteriaceae</taxon>
        <taxon>Flagellimonas</taxon>
    </lineage>
</organism>
<comment type="subcellular location">
    <subcellularLocation>
        <location evidence="1">Cell membrane</location>
        <topology evidence="1">Multi-pass membrane protein</topology>
    </subcellularLocation>
</comment>
<feature type="transmembrane region" description="Helical" evidence="6">
    <location>
        <begin position="121"/>
        <end position="146"/>
    </location>
</feature>
<accession>A0A4Q8QKT7</accession>
<evidence type="ECO:0000256" key="5">
    <source>
        <dbReference type="ARBA" id="ARBA00023136"/>
    </source>
</evidence>
<evidence type="ECO:0000313" key="8">
    <source>
        <dbReference type="Proteomes" id="UP000291981"/>
    </source>
</evidence>
<sequence>MLSLDFLVVNHVILIAFTVTSALLALSPGPDNIFVLTQSLAHGVRSGIAVVLGLVSGCIIHTTLLAFGVSEVIKRNDNLFMAIKIAGALYLVYLAYKVYVSDAKINVSSSENAKRKGKTKLFWTGFTMNVLNPKVTIFFLAFFPGFLFSDSLNTVVQFYVLGLLFMLVTLFVFGSIAVLSGSISRFTMQHPKTGDFFKWMQIVVFLGIAVYLFISDK</sequence>
<feature type="transmembrane region" description="Helical" evidence="6">
    <location>
        <begin position="6"/>
        <end position="26"/>
    </location>
</feature>
<reference evidence="7 8" key="1">
    <citation type="submission" date="2019-02" db="EMBL/GenBank/DDBJ databases">
        <title>Draft genome sequence of Muricauda sp. 176CP4-71.</title>
        <authorList>
            <person name="Park J.-S."/>
        </authorList>
    </citation>
    <scope>NUCLEOTIDE SEQUENCE [LARGE SCALE GENOMIC DNA]</scope>
    <source>
        <strain evidence="7 8">176CP4-71</strain>
    </source>
</reference>
<feature type="transmembrane region" description="Helical" evidence="6">
    <location>
        <begin position="47"/>
        <end position="67"/>
    </location>
</feature>
<dbReference type="PIRSF" id="PIRSF006324">
    <property type="entry name" value="LeuE"/>
    <property type="match status" value="1"/>
</dbReference>
<dbReference type="PANTHER" id="PTHR30086:SF20">
    <property type="entry name" value="ARGININE EXPORTER PROTEIN ARGO-RELATED"/>
    <property type="match status" value="1"/>
</dbReference>
<feature type="transmembrane region" description="Helical" evidence="6">
    <location>
        <begin position="196"/>
        <end position="214"/>
    </location>
</feature>
<keyword evidence="3 6" id="KW-0812">Transmembrane</keyword>
<feature type="transmembrane region" description="Helical" evidence="6">
    <location>
        <begin position="79"/>
        <end position="100"/>
    </location>
</feature>